<evidence type="ECO:0000313" key="1">
    <source>
        <dbReference type="EMBL" id="JAE35161.1"/>
    </source>
</evidence>
<dbReference type="EMBL" id="GBRH01162735">
    <property type="protein sequence ID" value="JAE35161.1"/>
    <property type="molecule type" value="Transcribed_RNA"/>
</dbReference>
<dbReference type="AlphaFoldDB" id="A0A0A9HJY9"/>
<sequence length="42" mass="4785">MYNGILTKSPDCMRNSFTYTQIRTKVKGFATVFSSLSNGKYK</sequence>
<protein>
    <submittedName>
        <fullName evidence="1">Uncharacterized protein</fullName>
    </submittedName>
</protein>
<name>A0A0A9HJY9_ARUDO</name>
<reference evidence="1" key="1">
    <citation type="submission" date="2014-09" db="EMBL/GenBank/DDBJ databases">
        <authorList>
            <person name="Magalhaes I.L.F."/>
            <person name="Oliveira U."/>
            <person name="Santos F.R."/>
            <person name="Vidigal T.H.D.A."/>
            <person name="Brescovit A.D."/>
            <person name="Santos A.J."/>
        </authorList>
    </citation>
    <scope>NUCLEOTIDE SEQUENCE</scope>
    <source>
        <tissue evidence="1">Shoot tissue taken approximately 20 cm above the soil surface</tissue>
    </source>
</reference>
<accession>A0A0A9HJY9</accession>
<organism evidence="1">
    <name type="scientific">Arundo donax</name>
    <name type="common">Giant reed</name>
    <name type="synonym">Donax arundinaceus</name>
    <dbReference type="NCBI Taxonomy" id="35708"/>
    <lineage>
        <taxon>Eukaryota</taxon>
        <taxon>Viridiplantae</taxon>
        <taxon>Streptophyta</taxon>
        <taxon>Embryophyta</taxon>
        <taxon>Tracheophyta</taxon>
        <taxon>Spermatophyta</taxon>
        <taxon>Magnoliopsida</taxon>
        <taxon>Liliopsida</taxon>
        <taxon>Poales</taxon>
        <taxon>Poaceae</taxon>
        <taxon>PACMAD clade</taxon>
        <taxon>Arundinoideae</taxon>
        <taxon>Arundineae</taxon>
        <taxon>Arundo</taxon>
    </lineage>
</organism>
<reference evidence="1" key="2">
    <citation type="journal article" date="2015" name="Data Brief">
        <title>Shoot transcriptome of the giant reed, Arundo donax.</title>
        <authorList>
            <person name="Barrero R.A."/>
            <person name="Guerrero F.D."/>
            <person name="Moolhuijzen P."/>
            <person name="Goolsby J.A."/>
            <person name="Tidwell J."/>
            <person name="Bellgard S.E."/>
            <person name="Bellgard M.I."/>
        </authorList>
    </citation>
    <scope>NUCLEOTIDE SEQUENCE</scope>
    <source>
        <tissue evidence="1">Shoot tissue taken approximately 20 cm above the soil surface</tissue>
    </source>
</reference>
<proteinExistence type="predicted"/>